<evidence type="ECO:0000313" key="3">
    <source>
        <dbReference type="Proteomes" id="UP000293360"/>
    </source>
</evidence>
<reference evidence="2 3" key="1">
    <citation type="submission" date="2018-06" db="EMBL/GenBank/DDBJ databases">
        <title>Complete Genomes of Monosporascus.</title>
        <authorList>
            <person name="Robinson A.J."/>
            <person name="Natvig D.O."/>
        </authorList>
    </citation>
    <scope>NUCLEOTIDE SEQUENCE [LARGE SCALE GENOMIC DNA]</scope>
    <source>
        <strain evidence="2 3">CBS 110550</strain>
    </source>
</reference>
<feature type="region of interest" description="Disordered" evidence="1">
    <location>
        <begin position="24"/>
        <end position="71"/>
    </location>
</feature>
<dbReference type="EMBL" id="QJNU01000201">
    <property type="protein sequence ID" value="RYP04684.1"/>
    <property type="molecule type" value="Genomic_DNA"/>
</dbReference>
<comment type="caution">
    <text evidence="2">The sequence shown here is derived from an EMBL/GenBank/DDBJ whole genome shotgun (WGS) entry which is preliminary data.</text>
</comment>
<feature type="region of interest" description="Disordered" evidence="1">
    <location>
        <begin position="143"/>
        <end position="205"/>
    </location>
</feature>
<protein>
    <submittedName>
        <fullName evidence="2">Uncharacterized protein</fullName>
    </submittedName>
</protein>
<dbReference type="AlphaFoldDB" id="A0A4Q4TFX8"/>
<name>A0A4Q4TFX8_9PEZI</name>
<keyword evidence="3" id="KW-1185">Reference proteome</keyword>
<evidence type="ECO:0000256" key="1">
    <source>
        <dbReference type="SAM" id="MobiDB-lite"/>
    </source>
</evidence>
<evidence type="ECO:0000313" key="2">
    <source>
        <dbReference type="EMBL" id="RYP04684.1"/>
    </source>
</evidence>
<proteinExistence type="predicted"/>
<accession>A0A4Q4TFX8</accession>
<gene>
    <name evidence="2" type="ORF">DL764_004300</name>
</gene>
<feature type="region of interest" description="Disordered" evidence="1">
    <location>
        <begin position="91"/>
        <end position="110"/>
    </location>
</feature>
<sequence length="205" mass="21684">MGGRPPGCDGAIRGGTQYHALCRRYARSRQSRGTRPGTPPTPVAAPPERDGRRHGVHTHRTARDPAGPAVDGAQEVGFLLRLRRRYPALPPRRGSEFVQCGEGPGARSSAAAFATPSTCTRPISRWCWWDPGEGDDDVITGTRVRGRGTIDNTPRADSPGRLPAAAVTAGPPSTSSVGRPSALPGGEEEAKAEARVGSRLGRLRL</sequence>
<organism evidence="2 3">
    <name type="scientific">Monosporascus ibericus</name>
    <dbReference type="NCBI Taxonomy" id="155417"/>
    <lineage>
        <taxon>Eukaryota</taxon>
        <taxon>Fungi</taxon>
        <taxon>Dikarya</taxon>
        <taxon>Ascomycota</taxon>
        <taxon>Pezizomycotina</taxon>
        <taxon>Sordariomycetes</taxon>
        <taxon>Xylariomycetidae</taxon>
        <taxon>Xylariales</taxon>
        <taxon>Xylariales incertae sedis</taxon>
        <taxon>Monosporascus</taxon>
    </lineage>
</organism>
<dbReference type="Proteomes" id="UP000293360">
    <property type="component" value="Unassembled WGS sequence"/>
</dbReference>